<evidence type="ECO:0008006" key="5">
    <source>
        <dbReference type="Google" id="ProtNLM"/>
    </source>
</evidence>
<evidence type="ECO:0000313" key="3">
    <source>
        <dbReference type="EnsemblPlants" id="LPERR10G05460.1"/>
    </source>
</evidence>
<dbReference type="GO" id="GO:0005634">
    <property type="term" value="C:nucleus"/>
    <property type="evidence" value="ECO:0007669"/>
    <property type="project" value="TreeGrafter"/>
</dbReference>
<reference evidence="3" key="3">
    <citation type="submission" date="2015-04" db="UniProtKB">
        <authorList>
            <consortium name="EnsemblPlants"/>
        </authorList>
    </citation>
    <scope>IDENTIFICATION</scope>
</reference>
<dbReference type="PANTHER" id="PTHR31657:SF74">
    <property type="entry name" value="OS10G0371100 PROTEIN"/>
    <property type="match status" value="1"/>
</dbReference>
<evidence type="ECO:0000313" key="4">
    <source>
        <dbReference type="Proteomes" id="UP000032180"/>
    </source>
</evidence>
<evidence type="ECO:0000256" key="1">
    <source>
        <dbReference type="ARBA" id="ARBA00023159"/>
    </source>
</evidence>
<name>A0A0D9XJ34_9ORYZ</name>
<keyword evidence="4" id="KW-1185">Reference proteome</keyword>
<dbReference type="HOGENOM" id="CLU_1542285_0_0_1"/>
<reference evidence="3 4" key="1">
    <citation type="submission" date="2012-08" db="EMBL/GenBank/DDBJ databases">
        <title>Oryza genome evolution.</title>
        <authorList>
            <person name="Wing R.A."/>
        </authorList>
    </citation>
    <scope>NUCLEOTIDE SEQUENCE</scope>
</reference>
<protein>
    <recommendedName>
        <fullName evidence="5">AP2/ERF domain-containing protein</fullName>
    </recommendedName>
</protein>
<proteinExistence type="inferred from homology"/>
<organism evidence="3 4">
    <name type="scientific">Leersia perrieri</name>
    <dbReference type="NCBI Taxonomy" id="77586"/>
    <lineage>
        <taxon>Eukaryota</taxon>
        <taxon>Viridiplantae</taxon>
        <taxon>Streptophyta</taxon>
        <taxon>Embryophyta</taxon>
        <taxon>Tracheophyta</taxon>
        <taxon>Spermatophyta</taxon>
        <taxon>Magnoliopsida</taxon>
        <taxon>Liliopsida</taxon>
        <taxon>Poales</taxon>
        <taxon>Poaceae</taxon>
        <taxon>BOP clade</taxon>
        <taxon>Oryzoideae</taxon>
        <taxon>Oryzeae</taxon>
        <taxon>Oryzinae</taxon>
        <taxon>Leersia</taxon>
    </lineage>
</organism>
<dbReference type="GO" id="GO:0043565">
    <property type="term" value="F:sequence-specific DNA binding"/>
    <property type="evidence" value="ECO:0007669"/>
    <property type="project" value="TreeGrafter"/>
</dbReference>
<dbReference type="EnsemblPlants" id="LPERR10G05460.1">
    <property type="protein sequence ID" value="LPERR10G05460.1"/>
    <property type="gene ID" value="LPERR10G05460"/>
</dbReference>
<dbReference type="Proteomes" id="UP000032180">
    <property type="component" value="Chromosome 10"/>
</dbReference>
<dbReference type="AlphaFoldDB" id="A0A0D9XJ34"/>
<comment type="similarity">
    <text evidence="2">Belongs to the AP2/ERF transcription factor family. ERF subfamily.</text>
</comment>
<accession>A0A0D9XJ34</accession>
<dbReference type="Gramene" id="LPERR10G05460.1">
    <property type="protein sequence ID" value="LPERR10G05460.1"/>
    <property type="gene ID" value="LPERR10G05460"/>
</dbReference>
<sequence>MDHQWRCLATTAATASTSGNSSTNLPPLPMTLGAGVEYGHLVHGAVHGAEQKSSSPAAAAAMFLGAADAGWHYSLLTPAQAAAFHHRLLRRPAPCAMKRCGGVAARLYRGVRQRHWGKWASTTTTTGSSPSNRAAAAAETMQQLDFTEAPWDEADGFALRRYPSWEIDWDAILS</sequence>
<reference evidence="4" key="2">
    <citation type="submission" date="2013-12" db="EMBL/GenBank/DDBJ databases">
        <authorList>
            <person name="Yu Y."/>
            <person name="Lee S."/>
            <person name="de Baynast K."/>
            <person name="Wissotski M."/>
            <person name="Liu L."/>
            <person name="Talag J."/>
            <person name="Goicoechea J."/>
            <person name="Angelova A."/>
            <person name="Jetty R."/>
            <person name="Kudrna D."/>
            <person name="Golser W."/>
            <person name="Rivera L."/>
            <person name="Zhang J."/>
            <person name="Wing R."/>
        </authorList>
    </citation>
    <scope>NUCLEOTIDE SEQUENCE</scope>
</reference>
<dbReference type="STRING" id="77586.A0A0D9XJ34"/>
<dbReference type="PANTHER" id="PTHR31657">
    <property type="entry name" value="ETHYLENE-RESPONSIVE TRANSCRIPTION FACTOR ERF061"/>
    <property type="match status" value="1"/>
</dbReference>
<dbReference type="InterPro" id="IPR051758">
    <property type="entry name" value="ERF/AP2-like"/>
</dbReference>
<keyword evidence="1" id="KW-0010">Activator</keyword>
<evidence type="ECO:0000256" key="2">
    <source>
        <dbReference type="ARBA" id="ARBA00024343"/>
    </source>
</evidence>